<keyword evidence="2" id="KW-1133">Transmembrane helix</keyword>
<dbReference type="AlphaFoldDB" id="A0A9D4R7P6"/>
<accession>A0A9D4R7P6</accession>
<organism evidence="3 4">
    <name type="scientific">Dreissena polymorpha</name>
    <name type="common">Zebra mussel</name>
    <name type="synonym">Mytilus polymorpha</name>
    <dbReference type="NCBI Taxonomy" id="45954"/>
    <lineage>
        <taxon>Eukaryota</taxon>
        <taxon>Metazoa</taxon>
        <taxon>Spiralia</taxon>
        <taxon>Lophotrochozoa</taxon>
        <taxon>Mollusca</taxon>
        <taxon>Bivalvia</taxon>
        <taxon>Autobranchia</taxon>
        <taxon>Heteroconchia</taxon>
        <taxon>Euheterodonta</taxon>
        <taxon>Imparidentia</taxon>
        <taxon>Neoheterodontei</taxon>
        <taxon>Myida</taxon>
        <taxon>Dreissenoidea</taxon>
        <taxon>Dreissenidae</taxon>
        <taxon>Dreissena</taxon>
    </lineage>
</organism>
<reference evidence="3" key="2">
    <citation type="submission" date="2020-11" db="EMBL/GenBank/DDBJ databases">
        <authorList>
            <person name="McCartney M.A."/>
            <person name="Auch B."/>
            <person name="Kono T."/>
            <person name="Mallez S."/>
            <person name="Becker A."/>
            <person name="Gohl D.M."/>
            <person name="Silverstein K.A.T."/>
            <person name="Koren S."/>
            <person name="Bechman K.B."/>
            <person name="Herman A."/>
            <person name="Abrahante J.E."/>
            <person name="Garbe J."/>
        </authorList>
    </citation>
    <scope>NUCLEOTIDE SEQUENCE</scope>
    <source>
        <strain evidence="3">Duluth1</strain>
        <tissue evidence="3">Whole animal</tissue>
    </source>
</reference>
<sequence>MSIIGPSVIADHLYKLMFRSFSVTVQGFKSASTSWSDFSLLTSHRELKVPASRLYIRSKDFHTLSSRIPKAYRLSLPSHQLRPYSSRSGRKVSEPENAEYEDGPPVSNEGMNLRYQVENGYLSWMRNTYISTLASITVMHLEACGTPLTIGAVTLLIGALNVTAGTFGYLYGMQSLYRRGYVSKIMRIACQLYALIHFIVWYIVFTLLFPTLEVVDKELETYEKSLK</sequence>
<protein>
    <submittedName>
        <fullName evidence="3">Uncharacterized protein</fullName>
    </submittedName>
</protein>
<evidence type="ECO:0000256" key="1">
    <source>
        <dbReference type="SAM" id="MobiDB-lite"/>
    </source>
</evidence>
<feature type="region of interest" description="Disordered" evidence="1">
    <location>
        <begin position="82"/>
        <end position="105"/>
    </location>
</feature>
<evidence type="ECO:0000313" key="4">
    <source>
        <dbReference type="Proteomes" id="UP000828390"/>
    </source>
</evidence>
<keyword evidence="2" id="KW-0812">Transmembrane</keyword>
<name>A0A9D4R7P6_DREPO</name>
<comment type="caution">
    <text evidence="3">The sequence shown here is derived from an EMBL/GenBank/DDBJ whole genome shotgun (WGS) entry which is preliminary data.</text>
</comment>
<evidence type="ECO:0000256" key="2">
    <source>
        <dbReference type="SAM" id="Phobius"/>
    </source>
</evidence>
<keyword evidence="2" id="KW-0472">Membrane</keyword>
<reference evidence="3" key="1">
    <citation type="journal article" date="2019" name="bioRxiv">
        <title>The Genome of the Zebra Mussel, Dreissena polymorpha: A Resource for Invasive Species Research.</title>
        <authorList>
            <person name="McCartney M.A."/>
            <person name="Auch B."/>
            <person name="Kono T."/>
            <person name="Mallez S."/>
            <person name="Zhang Y."/>
            <person name="Obille A."/>
            <person name="Becker A."/>
            <person name="Abrahante J.E."/>
            <person name="Garbe J."/>
            <person name="Badalamenti J.P."/>
            <person name="Herman A."/>
            <person name="Mangelson H."/>
            <person name="Liachko I."/>
            <person name="Sullivan S."/>
            <person name="Sone E.D."/>
            <person name="Koren S."/>
            <person name="Silverstein K.A.T."/>
            <person name="Beckman K.B."/>
            <person name="Gohl D.M."/>
        </authorList>
    </citation>
    <scope>NUCLEOTIDE SEQUENCE</scope>
    <source>
        <strain evidence="3">Duluth1</strain>
        <tissue evidence="3">Whole animal</tissue>
    </source>
</reference>
<evidence type="ECO:0000313" key="3">
    <source>
        <dbReference type="EMBL" id="KAH3856892.1"/>
    </source>
</evidence>
<gene>
    <name evidence="3" type="ORF">DPMN_099487</name>
</gene>
<proteinExistence type="predicted"/>
<keyword evidence="4" id="KW-1185">Reference proteome</keyword>
<dbReference type="Proteomes" id="UP000828390">
    <property type="component" value="Unassembled WGS sequence"/>
</dbReference>
<feature type="transmembrane region" description="Helical" evidence="2">
    <location>
        <begin position="148"/>
        <end position="171"/>
    </location>
</feature>
<dbReference type="EMBL" id="JAIWYP010000003">
    <property type="protein sequence ID" value="KAH3856892.1"/>
    <property type="molecule type" value="Genomic_DNA"/>
</dbReference>
<feature type="transmembrane region" description="Helical" evidence="2">
    <location>
        <begin position="192"/>
        <end position="212"/>
    </location>
</feature>